<feature type="compositionally biased region" description="Acidic residues" evidence="1">
    <location>
        <begin position="80"/>
        <end position="99"/>
    </location>
</feature>
<gene>
    <name evidence="2" type="ORF">C8R41DRAFT_920493</name>
</gene>
<feature type="compositionally biased region" description="Acidic residues" evidence="1">
    <location>
        <begin position="112"/>
        <end position="188"/>
    </location>
</feature>
<organism evidence="2 3">
    <name type="scientific">Lentinula lateritia</name>
    <dbReference type="NCBI Taxonomy" id="40482"/>
    <lineage>
        <taxon>Eukaryota</taxon>
        <taxon>Fungi</taxon>
        <taxon>Dikarya</taxon>
        <taxon>Basidiomycota</taxon>
        <taxon>Agaricomycotina</taxon>
        <taxon>Agaricomycetes</taxon>
        <taxon>Agaricomycetidae</taxon>
        <taxon>Agaricales</taxon>
        <taxon>Marasmiineae</taxon>
        <taxon>Omphalotaceae</taxon>
        <taxon>Lentinula</taxon>
    </lineage>
</organism>
<dbReference type="EMBL" id="JANVFT010000043">
    <property type="protein sequence ID" value="KAJ4489795.1"/>
    <property type="molecule type" value="Genomic_DNA"/>
</dbReference>
<name>A0ABQ8VFE9_9AGAR</name>
<evidence type="ECO:0000313" key="2">
    <source>
        <dbReference type="EMBL" id="KAJ4489795.1"/>
    </source>
</evidence>
<protein>
    <submittedName>
        <fullName evidence="2">Uncharacterized protein</fullName>
    </submittedName>
</protein>
<reference evidence="2" key="1">
    <citation type="submission" date="2022-08" db="EMBL/GenBank/DDBJ databases">
        <title>A Global Phylogenomic Analysis of the Shiitake Genus Lentinula.</title>
        <authorList>
            <consortium name="DOE Joint Genome Institute"/>
            <person name="Sierra-Patev S."/>
            <person name="Min B."/>
            <person name="Naranjo-Ortiz M."/>
            <person name="Looney B."/>
            <person name="Konkel Z."/>
            <person name="Slot J.C."/>
            <person name="Sakamoto Y."/>
            <person name="Steenwyk J.L."/>
            <person name="Rokas A."/>
            <person name="Carro J."/>
            <person name="Camarero S."/>
            <person name="Ferreira P."/>
            <person name="Molpeceres G."/>
            <person name="Ruiz-Duenas F.J."/>
            <person name="Serrano A."/>
            <person name="Henrissat B."/>
            <person name="Drula E."/>
            <person name="Hughes K.W."/>
            <person name="Mata J.L."/>
            <person name="Ishikawa N.K."/>
            <person name="Vargas-Isla R."/>
            <person name="Ushijima S."/>
            <person name="Smith C.A."/>
            <person name="Ahrendt S."/>
            <person name="Andreopoulos W."/>
            <person name="He G."/>
            <person name="Labutti K."/>
            <person name="Lipzen A."/>
            <person name="Ng V."/>
            <person name="Riley R."/>
            <person name="Sandor L."/>
            <person name="Barry K."/>
            <person name="Martinez A.T."/>
            <person name="Xiao Y."/>
            <person name="Gibbons J.G."/>
            <person name="Terashima K."/>
            <person name="Grigoriev I.V."/>
            <person name="Hibbett D.S."/>
        </authorList>
    </citation>
    <scope>NUCLEOTIDE SEQUENCE</scope>
    <source>
        <strain evidence="2">RHP3577 ss4</strain>
    </source>
</reference>
<feature type="compositionally biased region" description="Basic and acidic residues" evidence="1">
    <location>
        <begin position="31"/>
        <end position="42"/>
    </location>
</feature>
<proteinExistence type="predicted"/>
<evidence type="ECO:0000256" key="1">
    <source>
        <dbReference type="SAM" id="MobiDB-lite"/>
    </source>
</evidence>
<sequence length="350" mass="39852">MAHNHSANSSDDDEAPETLTLTESKGAFRKRNAEIREVEEARKKMRKDKRRERERIFKERKQQRQREELKAVKSRRVSDDAEEEEDDGGEGDEEEDGENDAEKRMLRAMQQAEEEEESENEVDNVEEGESVDEDVDEDDIDAETREDVDEDEDKEMVVDEDDEDEDKEMLVDEDDDYSHEDEDEEGSDAEMFSVDSSPPRSKSKSTLNAKSSMPKLKTNHLPDHLFASAFSSGSQKNQSKNNNLSLSGLSTTKKLQEKKTRRRKRSGGIARDHIVGSRLFRTLPKPDTAPRASAAMVPSSKVNKFLDRSLSLKGDKKARMRGWERRAANIGSLRRQGPAAHFVRGASYIT</sequence>
<evidence type="ECO:0000313" key="3">
    <source>
        <dbReference type="Proteomes" id="UP001150217"/>
    </source>
</evidence>
<feature type="region of interest" description="Disordered" evidence="1">
    <location>
        <begin position="1"/>
        <end position="267"/>
    </location>
</feature>
<comment type="caution">
    <text evidence="2">The sequence shown here is derived from an EMBL/GenBank/DDBJ whole genome shotgun (WGS) entry which is preliminary data.</text>
</comment>
<feature type="compositionally biased region" description="Low complexity" evidence="1">
    <location>
        <begin position="231"/>
        <end position="253"/>
    </location>
</feature>
<feature type="compositionally biased region" description="Basic and acidic residues" evidence="1">
    <location>
        <begin position="51"/>
        <end position="79"/>
    </location>
</feature>
<feature type="compositionally biased region" description="Polar residues" evidence="1">
    <location>
        <begin position="194"/>
        <end position="211"/>
    </location>
</feature>
<accession>A0ABQ8VFE9</accession>
<keyword evidence="3" id="KW-1185">Reference proteome</keyword>
<dbReference type="Proteomes" id="UP001150217">
    <property type="component" value="Unassembled WGS sequence"/>
</dbReference>